<dbReference type="NCBIfam" id="NF004127">
    <property type="entry name" value="PRK05617.1"/>
    <property type="match status" value="1"/>
</dbReference>
<dbReference type="PANTHER" id="PTHR43176:SF3">
    <property type="entry name" value="3-HYDROXYISOBUTYRYL-COA HYDROLASE, MITOCHONDRIAL"/>
    <property type="match status" value="1"/>
</dbReference>
<dbReference type="RefSeq" id="WP_161928245.1">
    <property type="nucleotide sequence ID" value="NZ_BJOU01000011.1"/>
</dbReference>
<evidence type="ECO:0000256" key="2">
    <source>
        <dbReference type="ARBA" id="ARBA00011915"/>
    </source>
</evidence>
<dbReference type="InterPro" id="IPR029045">
    <property type="entry name" value="ClpP/crotonase-like_dom_sf"/>
</dbReference>
<dbReference type="AlphaFoldDB" id="A0A7I9V0B1"/>
<evidence type="ECO:0000259" key="4">
    <source>
        <dbReference type="Pfam" id="PF16113"/>
    </source>
</evidence>
<proteinExistence type="predicted"/>
<dbReference type="EC" id="3.1.2.4" evidence="2"/>
<dbReference type="GO" id="GO:0005829">
    <property type="term" value="C:cytosol"/>
    <property type="evidence" value="ECO:0007669"/>
    <property type="project" value="TreeGrafter"/>
</dbReference>
<dbReference type="EMBL" id="BJOU01000011">
    <property type="protein sequence ID" value="GED98884.1"/>
    <property type="molecule type" value="Genomic_DNA"/>
</dbReference>
<protein>
    <recommendedName>
        <fullName evidence="2">3-hydroxyisobutyryl-CoA hydrolase</fullName>
        <ecNumber evidence="2">3.1.2.4</ecNumber>
    </recommendedName>
</protein>
<evidence type="ECO:0000256" key="1">
    <source>
        <dbReference type="ARBA" id="ARBA00001709"/>
    </source>
</evidence>
<sequence length="366" mass="37929">MAETAVSAPELVTSVDGRVGRIVLNRPRVINALNHPMVTQMAAVLDEWKRDPEVSAVVITGAGERGLCAGGDIAAIHRDAAAMAGSTDDVAAANTPSAAFWRDEYHLNAAIGDYPKPVVAVMDGIVMGGGVGVSGHASIRVATDRTRLAMPEVGIGLVPDVGGTWLLSHLSDELGTYAALTTTSLDGADAVAVGLATHYVPADALEPFLLALADQTPEEALAAHAVTAPESALAAQREWIAEAFAGDSVSQILARCAAGAQSAVKAGAKIAAMSPMALTVTLGALRAAASDATLRDTLKREYRTSLRCLQYPDLAEGIHAKVIEKGRDPVWAIAELDDIDPSRAAGFTAPLPDGCELTFDETGTHR</sequence>
<dbReference type="Pfam" id="PF16113">
    <property type="entry name" value="ECH_2"/>
    <property type="match status" value="1"/>
</dbReference>
<evidence type="ECO:0000256" key="3">
    <source>
        <dbReference type="ARBA" id="ARBA00022801"/>
    </source>
</evidence>
<name>A0A7I9V0B1_9ACTN</name>
<dbReference type="Proteomes" id="UP000444980">
    <property type="component" value="Unassembled WGS sequence"/>
</dbReference>
<reference evidence="6" key="1">
    <citation type="submission" date="2019-06" db="EMBL/GenBank/DDBJ databases">
        <title>Gordonia isolated from sludge of a wastewater treatment plant.</title>
        <authorList>
            <person name="Tamura T."/>
            <person name="Aoyama K."/>
            <person name="Kang Y."/>
            <person name="Saito S."/>
            <person name="Akiyama N."/>
            <person name="Yazawa K."/>
            <person name="Gonoi T."/>
            <person name="Mikami Y."/>
        </authorList>
    </citation>
    <scope>NUCLEOTIDE SEQUENCE [LARGE SCALE GENOMIC DNA]</scope>
    <source>
        <strain evidence="6">NBRC 107697</strain>
    </source>
</reference>
<organism evidence="5 6">
    <name type="scientific">Gordonia crocea</name>
    <dbReference type="NCBI Taxonomy" id="589162"/>
    <lineage>
        <taxon>Bacteria</taxon>
        <taxon>Bacillati</taxon>
        <taxon>Actinomycetota</taxon>
        <taxon>Actinomycetes</taxon>
        <taxon>Mycobacteriales</taxon>
        <taxon>Gordoniaceae</taxon>
        <taxon>Gordonia</taxon>
    </lineage>
</organism>
<feature type="domain" description="Enoyl-CoA hydratase/isomerase" evidence="4">
    <location>
        <begin position="19"/>
        <end position="343"/>
    </location>
</feature>
<keyword evidence="3 5" id="KW-0378">Hydrolase</keyword>
<dbReference type="SUPFAM" id="SSF52096">
    <property type="entry name" value="ClpP/crotonase"/>
    <property type="match status" value="1"/>
</dbReference>
<dbReference type="GO" id="GO:0003860">
    <property type="term" value="F:3-hydroxyisobutyryl-CoA hydrolase activity"/>
    <property type="evidence" value="ECO:0007669"/>
    <property type="project" value="UniProtKB-EC"/>
</dbReference>
<accession>A0A7I9V0B1</accession>
<gene>
    <name evidence="5" type="primary">echA9</name>
    <name evidence="5" type="ORF">nbrc107697_29230</name>
</gene>
<dbReference type="OrthoDB" id="9790967at2"/>
<keyword evidence="6" id="KW-1185">Reference proteome</keyword>
<dbReference type="PANTHER" id="PTHR43176">
    <property type="entry name" value="3-HYDROXYISOBUTYRYL-COA HYDROLASE-RELATED"/>
    <property type="match status" value="1"/>
</dbReference>
<evidence type="ECO:0000313" key="6">
    <source>
        <dbReference type="Proteomes" id="UP000444980"/>
    </source>
</evidence>
<dbReference type="GO" id="GO:0006574">
    <property type="term" value="P:L-valine catabolic process"/>
    <property type="evidence" value="ECO:0007669"/>
    <property type="project" value="TreeGrafter"/>
</dbReference>
<evidence type="ECO:0000313" key="5">
    <source>
        <dbReference type="EMBL" id="GED98884.1"/>
    </source>
</evidence>
<comment type="catalytic activity">
    <reaction evidence="1">
        <text>3-hydroxy-2-methylpropanoyl-CoA + H2O = 3-hydroxy-2-methylpropanoate + CoA + H(+)</text>
        <dbReference type="Rhea" id="RHEA:20888"/>
        <dbReference type="ChEBI" id="CHEBI:11805"/>
        <dbReference type="ChEBI" id="CHEBI:15377"/>
        <dbReference type="ChEBI" id="CHEBI:15378"/>
        <dbReference type="ChEBI" id="CHEBI:57287"/>
        <dbReference type="ChEBI" id="CHEBI:57340"/>
        <dbReference type="EC" id="3.1.2.4"/>
    </reaction>
</comment>
<dbReference type="Gene3D" id="3.90.226.10">
    <property type="entry name" value="2-enoyl-CoA Hydratase, Chain A, domain 1"/>
    <property type="match status" value="1"/>
</dbReference>
<dbReference type="InterPro" id="IPR032259">
    <property type="entry name" value="HIBYL-CoA-H"/>
</dbReference>
<dbReference type="CDD" id="cd06558">
    <property type="entry name" value="crotonase-like"/>
    <property type="match status" value="1"/>
</dbReference>
<comment type="caution">
    <text evidence="5">The sequence shown here is derived from an EMBL/GenBank/DDBJ whole genome shotgun (WGS) entry which is preliminary data.</text>
</comment>
<dbReference type="InterPro" id="IPR045004">
    <property type="entry name" value="ECH_dom"/>
</dbReference>